<evidence type="ECO:0000256" key="2">
    <source>
        <dbReference type="SAM" id="SignalP"/>
    </source>
</evidence>
<keyword evidence="2" id="KW-0732">Signal</keyword>
<dbReference type="AlphaFoldDB" id="A0A928Z1F6"/>
<reference evidence="3" key="1">
    <citation type="submission" date="2020-10" db="EMBL/GenBank/DDBJ databases">
        <authorList>
            <person name="Castelo-Branco R."/>
            <person name="Eusebio N."/>
            <person name="Adriana R."/>
            <person name="Vieira A."/>
            <person name="Brugerolle De Fraissinette N."/>
            <person name="Rezende De Castro R."/>
            <person name="Schneider M.P."/>
            <person name="Vasconcelos V."/>
            <person name="Leao P.N."/>
        </authorList>
    </citation>
    <scope>NUCLEOTIDE SEQUENCE</scope>
    <source>
        <strain evidence="3">LEGE 11480</strain>
    </source>
</reference>
<sequence length="213" mass="22612">MMNVCRWFATSVAVAVGVCTLGGNARSWAQDAPVPPTPTTPTEATPSQPVKAAPQAATLVGQCRAVNKRTPIYSNRNPVSEALVLLQRDNAVILGENGGSNGMISVNRPRKGYVHTANLKLCAAKPEPPTTTKAGLCRQVLQQRGMVVRSIPGNSAPIVGGLKFNQKVTLSNPIASRQLNDGRVWVKITSPVNGWTSNGFVTQQFRNLGACQA</sequence>
<organism evidence="3 4">
    <name type="scientific">Romeriopsis navalis LEGE 11480</name>
    <dbReference type="NCBI Taxonomy" id="2777977"/>
    <lineage>
        <taxon>Bacteria</taxon>
        <taxon>Bacillati</taxon>
        <taxon>Cyanobacteriota</taxon>
        <taxon>Cyanophyceae</taxon>
        <taxon>Leptolyngbyales</taxon>
        <taxon>Leptolyngbyaceae</taxon>
        <taxon>Romeriopsis</taxon>
        <taxon>Romeriopsis navalis</taxon>
    </lineage>
</organism>
<evidence type="ECO:0000313" key="3">
    <source>
        <dbReference type="EMBL" id="MBE9028459.1"/>
    </source>
</evidence>
<evidence type="ECO:0000256" key="1">
    <source>
        <dbReference type="SAM" id="MobiDB-lite"/>
    </source>
</evidence>
<keyword evidence="4" id="KW-1185">Reference proteome</keyword>
<feature type="signal peptide" evidence="2">
    <location>
        <begin position="1"/>
        <end position="29"/>
    </location>
</feature>
<feature type="chain" id="PRO_5037991727" evidence="2">
    <location>
        <begin position="30"/>
        <end position="213"/>
    </location>
</feature>
<protein>
    <submittedName>
        <fullName evidence="3">SH3 domain-containing protein</fullName>
    </submittedName>
</protein>
<dbReference type="Proteomes" id="UP000625316">
    <property type="component" value="Unassembled WGS sequence"/>
</dbReference>
<accession>A0A928Z1F6</accession>
<dbReference type="RefSeq" id="WP_264323281.1">
    <property type="nucleotide sequence ID" value="NZ_JADEXQ010000003.1"/>
</dbReference>
<feature type="region of interest" description="Disordered" evidence="1">
    <location>
        <begin position="30"/>
        <end position="51"/>
    </location>
</feature>
<feature type="compositionally biased region" description="Low complexity" evidence="1">
    <location>
        <begin position="40"/>
        <end position="49"/>
    </location>
</feature>
<comment type="caution">
    <text evidence="3">The sequence shown here is derived from an EMBL/GenBank/DDBJ whole genome shotgun (WGS) entry which is preliminary data.</text>
</comment>
<proteinExistence type="predicted"/>
<name>A0A928Z1F6_9CYAN</name>
<gene>
    <name evidence="3" type="ORF">IQ266_01650</name>
</gene>
<dbReference type="EMBL" id="JADEXQ010000003">
    <property type="protein sequence ID" value="MBE9028459.1"/>
    <property type="molecule type" value="Genomic_DNA"/>
</dbReference>
<evidence type="ECO:0000313" key="4">
    <source>
        <dbReference type="Proteomes" id="UP000625316"/>
    </source>
</evidence>